<keyword evidence="3" id="KW-1185">Reference proteome</keyword>
<sequence>MPPSTFKPRRFSHFDRLKYYIGLAAFGILTYLYFAPGPVLRVLNHQSISPNHRDAASNSTLGFQQILVLSMRPSWRTRGLLAAAGYTGLQVSIPKQATPTDELIDAFRKLGPENVKHPLRGEAFNWLAHLDMIKYINAQDYDTALILEDDVDWDINIKSQMALISDAVREFTYANADDDGPYGRKWDILWLGHCGEPTRLDTRRIEFSDPTVPPLKNYTGWASKYHDGLSDGKRVVQRAVNPVCSFGFAVTRRGAQKILKWAGKGENEAYDIRLMQGCKEKRLSCVVVNPEVMHHYVPPREFGHISNVAEGNGRASEAEEEEFERVMGNTANIANSTRCRALFDSTCMRN</sequence>
<dbReference type="OrthoDB" id="47375at2759"/>
<evidence type="ECO:0008006" key="4">
    <source>
        <dbReference type="Google" id="ProtNLM"/>
    </source>
</evidence>
<protein>
    <recommendedName>
        <fullName evidence="4">Glycosyltransferase family 25 protein</fullName>
    </recommendedName>
</protein>
<organism evidence="2 3">
    <name type="scientific">Phialocephala subalpina</name>
    <dbReference type="NCBI Taxonomy" id="576137"/>
    <lineage>
        <taxon>Eukaryota</taxon>
        <taxon>Fungi</taxon>
        <taxon>Dikarya</taxon>
        <taxon>Ascomycota</taxon>
        <taxon>Pezizomycotina</taxon>
        <taxon>Leotiomycetes</taxon>
        <taxon>Helotiales</taxon>
        <taxon>Mollisiaceae</taxon>
        <taxon>Phialocephala</taxon>
        <taxon>Phialocephala fortinii species complex</taxon>
    </lineage>
</organism>
<reference evidence="2 3" key="1">
    <citation type="submission" date="2016-03" db="EMBL/GenBank/DDBJ databases">
        <authorList>
            <person name="Ploux O."/>
        </authorList>
    </citation>
    <scope>NUCLEOTIDE SEQUENCE [LARGE SCALE GENOMIC DNA]</scope>
    <source>
        <strain evidence="2 3">UAMH 11012</strain>
    </source>
</reference>
<dbReference type="Proteomes" id="UP000184330">
    <property type="component" value="Unassembled WGS sequence"/>
</dbReference>
<accession>A0A1L7WIZ8</accession>
<evidence type="ECO:0000313" key="2">
    <source>
        <dbReference type="EMBL" id="CZR52755.1"/>
    </source>
</evidence>
<keyword evidence="1" id="KW-0472">Membrane</keyword>
<name>A0A1L7WIZ8_9HELO</name>
<gene>
    <name evidence="2" type="ORF">PAC_02632</name>
</gene>
<feature type="transmembrane region" description="Helical" evidence="1">
    <location>
        <begin position="17"/>
        <end position="34"/>
    </location>
</feature>
<evidence type="ECO:0000313" key="3">
    <source>
        <dbReference type="Proteomes" id="UP000184330"/>
    </source>
</evidence>
<keyword evidence="1" id="KW-0812">Transmembrane</keyword>
<dbReference type="EMBL" id="FJOG01000003">
    <property type="protein sequence ID" value="CZR52755.1"/>
    <property type="molecule type" value="Genomic_DNA"/>
</dbReference>
<evidence type="ECO:0000256" key="1">
    <source>
        <dbReference type="SAM" id="Phobius"/>
    </source>
</evidence>
<proteinExistence type="predicted"/>
<keyword evidence="1" id="KW-1133">Transmembrane helix</keyword>
<dbReference type="AlphaFoldDB" id="A0A1L7WIZ8"/>